<dbReference type="AlphaFoldDB" id="A0A4Z2GLW2"/>
<comment type="caution">
    <text evidence="1">The sequence shown here is derived from an EMBL/GenBank/DDBJ whole genome shotgun (WGS) entry which is preliminary data.</text>
</comment>
<keyword evidence="2" id="KW-1185">Reference proteome</keyword>
<protein>
    <submittedName>
        <fullName evidence="1">Uncharacterized protein</fullName>
    </submittedName>
</protein>
<name>A0A4Z2GLW2_9TELE</name>
<dbReference type="Proteomes" id="UP000314294">
    <property type="component" value="Unassembled WGS sequence"/>
</dbReference>
<sequence length="63" mass="6950">MPPARRIDGVLSLIKAKSPVSVSAVLHIAALSRLFNFNTTLEAVDLSSRRNDTGSFFQWKYVG</sequence>
<proteinExistence type="predicted"/>
<evidence type="ECO:0000313" key="1">
    <source>
        <dbReference type="EMBL" id="TNN53793.1"/>
    </source>
</evidence>
<evidence type="ECO:0000313" key="2">
    <source>
        <dbReference type="Proteomes" id="UP000314294"/>
    </source>
</evidence>
<reference evidence="1 2" key="1">
    <citation type="submission" date="2019-03" db="EMBL/GenBank/DDBJ databases">
        <title>First draft genome of Liparis tanakae, snailfish: a comprehensive survey of snailfish specific genes.</title>
        <authorList>
            <person name="Kim W."/>
            <person name="Song I."/>
            <person name="Jeong J.-H."/>
            <person name="Kim D."/>
            <person name="Kim S."/>
            <person name="Ryu S."/>
            <person name="Song J.Y."/>
            <person name="Lee S.K."/>
        </authorList>
    </citation>
    <scope>NUCLEOTIDE SEQUENCE [LARGE SCALE GENOMIC DNA]</scope>
    <source>
        <tissue evidence="1">Muscle</tissue>
    </source>
</reference>
<gene>
    <name evidence="1" type="ORF">EYF80_035997</name>
</gene>
<organism evidence="1 2">
    <name type="scientific">Liparis tanakae</name>
    <name type="common">Tanaka's snailfish</name>
    <dbReference type="NCBI Taxonomy" id="230148"/>
    <lineage>
        <taxon>Eukaryota</taxon>
        <taxon>Metazoa</taxon>
        <taxon>Chordata</taxon>
        <taxon>Craniata</taxon>
        <taxon>Vertebrata</taxon>
        <taxon>Euteleostomi</taxon>
        <taxon>Actinopterygii</taxon>
        <taxon>Neopterygii</taxon>
        <taxon>Teleostei</taxon>
        <taxon>Neoteleostei</taxon>
        <taxon>Acanthomorphata</taxon>
        <taxon>Eupercaria</taxon>
        <taxon>Perciformes</taxon>
        <taxon>Cottioidei</taxon>
        <taxon>Cottales</taxon>
        <taxon>Liparidae</taxon>
        <taxon>Liparis</taxon>
    </lineage>
</organism>
<accession>A0A4Z2GLW2</accession>
<dbReference type="EMBL" id="SRLO01000505">
    <property type="protein sequence ID" value="TNN53793.1"/>
    <property type="molecule type" value="Genomic_DNA"/>
</dbReference>